<gene>
    <name evidence="2" type="ORF">HPT29_028515</name>
</gene>
<sequence length="88" mass="9625">MAAQPIRLTPRLCRAARALLGWQQADLSEASGIPKPTVSAFETKDESARMSTMNNKAAIEAFEKAGLEFIPENGGGAGMRFRERRTED</sequence>
<name>A0ABY5S172_9HYPH</name>
<protein>
    <submittedName>
        <fullName evidence="2">Helix-turn-helix domain-containing protein</fullName>
    </submittedName>
</protein>
<dbReference type="InterPro" id="IPR001387">
    <property type="entry name" value="Cro/C1-type_HTH"/>
</dbReference>
<dbReference type="EMBL" id="CP102848">
    <property type="protein sequence ID" value="UVF22847.1"/>
    <property type="molecule type" value="Genomic_DNA"/>
</dbReference>
<keyword evidence="2" id="KW-0614">Plasmid</keyword>
<dbReference type="InterPro" id="IPR010982">
    <property type="entry name" value="Lambda_DNA-bd_dom_sf"/>
</dbReference>
<proteinExistence type="predicted"/>
<reference evidence="2" key="1">
    <citation type="submission" date="2022-08" db="EMBL/GenBank/DDBJ databases">
        <title>Microvirga terrae sp. nov., isolated from soil.</title>
        <authorList>
            <person name="Kim K.H."/>
            <person name="Seo Y.L."/>
            <person name="Kim J.M."/>
            <person name="Lee J.K."/>
            <person name="Han D.M."/>
            <person name="Jeon C.O."/>
        </authorList>
    </citation>
    <scope>NUCLEOTIDE SEQUENCE</scope>
    <source>
        <strain evidence="2">R24</strain>
        <plasmid evidence="2">pR24_3</plasmid>
    </source>
</reference>
<geneLocation type="plasmid" evidence="2 3">
    <name>pR24_3</name>
</geneLocation>
<evidence type="ECO:0000259" key="1">
    <source>
        <dbReference type="Pfam" id="PF01381"/>
    </source>
</evidence>
<dbReference type="Gene3D" id="1.10.260.40">
    <property type="entry name" value="lambda repressor-like DNA-binding domains"/>
    <property type="match status" value="1"/>
</dbReference>
<keyword evidence="3" id="KW-1185">Reference proteome</keyword>
<dbReference type="Proteomes" id="UP001017257">
    <property type="component" value="Plasmid pR24_3"/>
</dbReference>
<organism evidence="2 3">
    <name type="scientific">Microvirga terrae</name>
    <dbReference type="NCBI Taxonomy" id="2740529"/>
    <lineage>
        <taxon>Bacteria</taxon>
        <taxon>Pseudomonadati</taxon>
        <taxon>Pseudomonadota</taxon>
        <taxon>Alphaproteobacteria</taxon>
        <taxon>Hyphomicrobiales</taxon>
        <taxon>Methylobacteriaceae</taxon>
        <taxon>Microvirga</taxon>
    </lineage>
</organism>
<accession>A0ABY5S172</accession>
<feature type="domain" description="HTH cro/C1-type" evidence="1">
    <location>
        <begin position="14"/>
        <end position="44"/>
    </location>
</feature>
<dbReference type="CDD" id="cd00093">
    <property type="entry name" value="HTH_XRE"/>
    <property type="match status" value="1"/>
</dbReference>
<dbReference type="Pfam" id="PF01381">
    <property type="entry name" value="HTH_3"/>
    <property type="match status" value="1"/>
</dbReference>
<evidence type="ECO:0000313" key="2">
    <source>
        <dbReference type="EMBL" id="UVF22847.1"/>
    </source>
</evidence>
<evidence type="ECO:0000313" key="3">
    <source>
        <dbReference type="Proteomes" id="UP001017257"/>
    </source>
</evidence>
<dbReference type="SUPFAM" id="SSF47413">
    <property type="entry name" value="lambda repressor-like DNA-binding domains"/>
    <property type="match status" value="1"/>
</dbReference>